<evidence type="ECO:0000313" key="6">
    <source>
        <dbReference type="Proteomes" id="UP000021369"/>
    </source>
</evidence>
<comment type="caution">
    <text evidence="5">The sequence shown here is derived from an EMBL/GenBank/DDBJ whole genome shotgun (WGS) entry which is preliminary data.</text>
</comment>
<dbReference type="SMART" id="SM00345">
    <property type="entry name" value="HTH_GNTR"/>
    <property type="match status" value="1"/>
</dbReference>
<evidence type="ECO:0000259" key="4">
    <source>
        <dbReference type="PROSITE" id="PS50949"/>
    </source>
</evidence>
<reference evidence="5 6" key="1">
    <citation type="submission" date="2013-06" db="EMBL/GenBank/DDBJ databases">
        <title>Rumen cellulosomics: divergent fiber-degrading strategies revealed by comparative genome-wide analysis of six Ruminococcal strains.</title>
        <authorList>
            <person name="Dassa B."/>
            <person name="Borovok I."/>
            <person name="Lamed R."/>
            <person name="Flint H."/>
            <person name="Yeoman C.J."/>
            <person name="White B."/>
            <person name="Bayer E.A."/>
        </authorList>
    </citation>
    <scope>NUCLEOTIDE SEQUENCE [LARGE SCALE GENOMIC DNA]</scope>
    <source>
        <strain evidence="5 6">SY3</strain>
    </source>
</reference>
<dbReference type="EMBL" id="JEOB01000001">
    <property type="protein sequence ID" value="EXM40819.1"/>
    <property type="molecule type" value="Genomic_DNA"/>
</dbReference>
<organism evidence="5 6">
    <name type="scientific">Ruminococcus albus SY3</name>
    <dbReference type="NCBI Taxonomy" id="1341156"/>
    <lineage>
        <taxon>Bacteria</taxon>
        <taxon>Bacillati</taxon>
        <taxon>Bacillota</taxon>
        <taxon>Clostridia</taxon>
        <taxon>Eubacteriales</taxon>
        <taxon>Oscillospiraceae</taxon>
        <taxon>Ruminococcus</taxon>
    </lineage>
</organism>
<dbReference type="PANTHER" id="PTHR38445">
    <property type="entry name" value="HTH-TYPE TRANSCRIPTIONAL REPRESSOR YTRA"/>
    <property type="match status" value="1"/>
</dbReference>
<proteinExistence type="predicted"/>
<dbReference type="InterPro" id="IPR036390">
    <property type="entry name" value="WH_DNA-bd_sf"/>
</dbReference>
<dbReference type="Proteomes" id="UP000021369">
    <property type="component" value="Unassembled WGS sequence"/>
</dbReference>
<dbReference type="PROSITE" id="PS50949">
    <property type="entry name" value="HTH_GNTR"/>
    <property type="match status" value="1"/>
</dbReference>
<accession>A0A011UJI0</accession>
<dbReference type="InterPro" id="IPR000524">
    <property type="entry name" value="Tscrpt_reg_HTH_GntR"/>
</dbReference>
<dbReference type="InterPro" id="IPR036388">
    <property type="entry name" value="WH-like_DNA-bd_sf"/>
</dbReference>
<sequence>MSVNYPHFNDNEPLFIQIAQWLENKIVTGQLGEGEQIPSTTELSHSLKINPATVRKGVNILVEKGLVYKKRGMGMFVAENANENVRDDRRVKFYDDFVAPLLNEADRLGLTREDIIGMLKGDED</sequence>
<name>A0A011UJI0_RUMAL</name>
<dbReference type="AlphaFoldDB" id="A0A011UJI0"/>
<dbReference type="GO" id="GO:0003700">
    <property type="term" value="F:DNA-binding transcription factor activity"/>
    <property type="evidence" value="ECO:0007669"/>
    <property type="project" value="InterPro"/>
</dbReference>
<protein>
    <submittedName>
        <fullName evidence="5">GntR family transcriptional regulator</fullName>
    </submittedName>
</protein>
<gene>
    <name evidence="5" type="ORF">RASY3_03770</name>
</gene>
<evidence type="ECO:0000313" key="5">
    <source>
        <dbReference type="EMBL" id="EXM40819.1"/>
    </source>
</evidence>
<dbReference type="Pfam" id="PF00392">
    <property type="entry name" value="GntR"/>
    <property type="match status" value="1"/>
</dbReference>
<dbReference type="Gene3D" id="1.10.10.10">
    <property type="entry name" value="Winged helix-like DNA-binding domain superfamily/Winged helix DNA-binding domain"/>
    <property type="match status" value="1"/>
</dbReference>
<evidence type="ECO:0000256" key="3">
    <source>
        <dbReference type="ARBA" id="ARBA00023163"/>
    </source>
</evidence>
<dbReference type="RefSeq" id="WP_037285171.1">
    <property type="nucleotide sequence ID" value="NZ_JEOB01000001.1"/>
</dbReference>
<dbReference type="GO" id="GO:0003677">
    <property type="term" value="F:DNA binding"/>
    <property type="evidence" value="ECO:0007669"/>
    <property type="project" value="UniProtKB-KW"/>
</dbReference>
<evidence type="ECO:0000256" key="1">
    <source>
        <dbReference type="ARBA" id="ARBA00023015"/>
    </source>
</evidence>
<keyword evidence="6" id="KW-1185">Reference proteome</keyword>
<dbReference type="CDD" id="cd07377">
    <property type="entry name" value="WHTH_GntR"/>
    <property type="match status" value="1"/>
</dbReference>
<dbReference type="PATRIC" id="fig|1341156.4.peg.474"/>
<dbReference type="OrthoDB" id="162505at2"/>
<evidence type="ECO:0000256" key="2">
    <source>
        <dbReference type="ARBA" id="ARBA00023125"/>
    </source>
</evidence>
<keyword evidence="1" id="KW-0805">Transcription regulation</keyword>
<feature type="domain" description="HTH gntR-type" evidence="4">
    <location>
        <begin position="12"/>
        <end position="80"/>
    </location>
</feature>
<keyword evidence="3" id="KW-0804">Transcription</keyword>
<dbReference type="SUPFAM" id="SSF46785">
    <property type="entry name" value="Winged helix' DNA-binding domain"/>
    <property type="match status" value="1"/>
</dbReference>
<keyword evidence="2" id="KW-0238">DNA-binding</keyword>
<dbReference type="PANTHER" id="PTHR38445:SF10">
    <property type="entry name" value="GNTR-FAMILY TRANSCRIPTIONAL REGULATOR"/>
    <property type="match status" value="1"/>
</dbReference>